<name>A0A9D2NC20_9FIRM</name>
<dbReference type="GO" id="GO:0005886">
    <property type="term" value="C:plasma membrane"/>
    <property type="evidence" value="ECO:0007669"/>
    <property type="project" value="InterPro"/>
</dbReference>
<keyword evidence="4 10" id="KW-0812">Transmembrane</keyword>
<keyword evidence="8" id="KW-0594">Phospholipid biosynthesis</keyword>
<dbReference type="InterPro" id="IPR003811">
    <property type="entry name" value="G3P_acylTferase_PlsY"/>
</dbReference>
<keyword evidence="1" id="KW-1003">Cell membrane</keyword>
<keyword evidence="7 10" id="KW-0472">Membrane</keyword>
<reference evidence="11" key="2">
    <citation type="submission" date="2021-04" db="EMBL/GenBank/DDBJ databases">
        <authorList>
            <person name="Gilroy R."/>
        </authorList>
    </citation>
    <scope>NUCLEOTIDE SEQUENCE</scope>
    <source>
        <strain evidence="11">USAMLcec2-132</strain>
    </source>
</reference>
<reference evidence="11" key="1">
    <citation type="journal article" date="2021" name="PeerJ">
        <title>Extensive microbial diversity within the chicken gut microbiome revealed by metagenomics and culture.</title>
        <authorList>
            <person name="Gilroy R."/>
            <person name="Ravi A."/>
            <person name="Getino M."/>
            <person name="Pursley I."/>
            <person name="Horton D.L."/>
            <person name="Alikhan N.F."/>
            <person name="Baker D."/>
            <person name="Gharbi K."/>
            <person name="Hall N."/>
            <person name="Watson M."/>
            <person name="Adriaenssens E.M."/>
            <person name="Foster-Nyarko E."/>
            <person name="Jarju S."/>
            <person name="Secka A."/>
            <person name="Antonio M."/>
            <person name="Oren A."/>
            <person name="Chaudhuri R.R."/>
            <person name="La Ragione R."/>
            <person name="Hildebrand F."/>
            <person name="Pallen M.J."/>
        </authorList>
    </citation>
    <scope>NUCLEOTIDE SEQUENCE</scope>
    <source>
        <strain evidence="11">USAMLcec2-132</strain>
    </source>
</reference>
<evidence type="ECO:0000256" key="6">
    <source>
        <dbReference type="ARBA" id="ARBA00023098"/>
    </source>
</evidence>
<feature type="transmembrane region" description="Helical" evidence="10">
    <location>
        <begin position="43"/>
        <end position="64"/>
    </location>
</feature>
<dbReference type="Pfam" id="PF02660">
    <property type="entry name" value="G3P_acyltransf"/>
    <property type="match status" value="1"/>
</dbReference>
<dbReference type="GO" id="GO:0008654">
    <property type="term" value="P:phospholipid biosynthetic process"/>
    <property type="evidence" value="ECO:0007669"/>
    <property type="project" value="UniProtKB-KW"/>
</dbReference>
<keyword evidence="9" id="KW-1208">Phospholipid metabolism</keyword>
<feature type="transmembrane region" description="Helical" evidence="10">
    <location>
        <begin position="71"/>
        <end position="89"/>
    </location>
</feature>
<accession>A0A9D2NC20</accession>
<gene>
    <name evidence="11" type="ORF">H9761_03010</name>
</gene>
<evidence type="ECO:0000256" key="5">
    <source>
        <dbReference type="ARBA" id="ARBA00022989"/>
    </source>
</evidence>
<feature type="transmembrane region" description="Helical" evidence="10">
    <location>
        <begin position="101"/>
        <end position="120"/>
    </location>
</feature>
<evidence type="ECO:0000256" key="2">
    <source>
        <dbReference type="ARBA" id="ARBA00022516"/>
    </source>
</evidence>
<evidence type="ECO:0000256" key="1">
    <source>
        <dbReference type="ARBA" id="ARBA00022475"/>
    </source>
</evidence>
<evidence type="ECO:0000313" key="11">
    <source>
        <dbReference type="EMBL" id="HJC22661.1"/>
    </source>
</evidence>
<evidence type="ECO:0000256" key="3">
    <source>
        <dbReference type="ARBA" id="ARBA00022679"/>
    </source>
</evidence>
<comment type="caution">
    <text evidence="11">The sequence shown here is derived from an EMBL/GenBank/DDBJ whole genome shotgun (WGS) entry which is preliminary data.</text>
</comment>
<evidence type="ECO:0000256" key="10">
    <source>
        <dbReference type="SAM" id="Phobius"/>
    </source>
</evidence>
<keyword evidence="2" id="KW-0444">Lipid biosynthesis</keyword>
<feature type="transmembrane region" description="Helical" evidence="10">
    <location>
        <begin position="132"/>
        <end position="157"/>
    </location>
</feature>
<keyword evidence="5 10" id="KW-1133">Transmembrane helix</keyword>
<dbReference type="EMBL" id="DWWS01000013">
    <property type="protein sequence ID" value="HJC22661.1"/>
    <property type="molecule type" value="Genomic_DNA"/>
</dbReference>
<evidence type="ECO:0000256" key="4">
    <source>
        <dbReference type="ARBA" id="ARBA00022692"/>
    </source>
</evidence>
<sequence>MYRTLLYTTLGYLLGSLLPAKFFGNRISGKDVAAESPDHNPGVYNAFLYGGMLVGILTLCLDLLKGFLPVFLYRSMPAAAASVPAFTGLSGGPLSADSSEAGLALVLAAPVFGHIFPLWHRFRGGKGITVTFGCLLGLLPQMPPVLILAGMFLFFSLVLKVTPNCHRTLFTYLVSAALMYLLLPASPVPAGFCLITAAVAGKLLSGSEIREKCEVKLLWKH</sequence>
<evidence type="ECO:0000313" key="12">
    <source>
        <dbReference type="Proteomes" id="UP000823891"/>
    </source>
</evidence>
<keyword evidence="3" id="KW-0808">Transferase</keyword>
<evidence type="ECO:0000256" key="8">
    <source>
        <dbReference type="ARBA" id="ARBA00023209"/>
    </source>
</evidence>
<dbReference type="Proteomes" id="UP000823891">
    <property type="component" value="Unassembled WGS sequence"/>
</dbReference>
<dbReference type="GO" id="GO:0043772">
    <property type="term" value="F:acyl-phosphate glycerol-3-phosphate acyltransferase activity"/>
    <property type="evidence" value="ECO:0007669"/>
    <property type="project" value="InterPro"/>
</dbReference>
<dbReference type="AlphaFoldDB" id="A0A9D2NC20"/>
<evidence type="ECO:0000256" key="7">
    <source>
        <dbReference type="ARBA" id="ARBA00023136"/>
    </source>
</evidence>
<proteinExistence type="predicted"/>
<keyword evidence="6" id="KW-0443">Lipid metabolism</keyword>
<dbReference type="PANTHER" id="PTHR30309:SF0">
    <property type="entry name" value="GLYCEROL-3-PHOSPHATE ACYLTRANSFERASE-RELATED"/>
    <property type="match status" value="1"/>
</dbReference>
<evidence type="ECO:0000256" key="9">
    <source>
        <dbReference type="ARBA" id="ARBA00023264"/>
    </source>
</evidence>
<protein>
    <submittedName>
        <fullName evidence="11">Glycerol-3-phosphate acyltransferase</fullName>
    </submittedName>
</protein>
<keyword evidence="11" id="KW-0012">Acyltransferase</keyword>
<dbReference type="PANTHER" id="PTHR30309">
    <property type="entry name" value="INNER MEMBRANE PROTEIN YGIH"/>
    <property type="match status" value="1"/>
</dbReference>
<feature type="transmembrane region" description="Helical" evidence="10">
    <location>
        <begin position="177"/>
        <end position="200"/>
    </location>
</feature>
<dbReference type="SMART" id="SM01207">
    <property type="entry name" value="G3P_acyltransf"/>
    <property type="match status" value="1"/>
</dbReference>
<organism evidence="11 12">
    <name type="scientific">Candidatus Eisenbergiella merdavium</name>
    <dbReference type="NCBI Taxonomy" id="2838551"/>
    <lineage>
        <taxon>Bacteria</taxon>
        <taxon>Bacillati</taxon>
        <taxon>Bacillota</taxon>
        <taxon>Clostridia</taxon>
        <taxon>Lachnospirales</taxon>
        <taxon>Lachnospiraceae</taxon>
        <taxon>Eisenbergiella</taxon>
    </lineage>
</organism>